<proteinExistence type="predicted"/>
<feature type="signal peptide" evidence="1">
    <location>
        <begin position="1"/>
        <end position="26"/>
    </location>
</feature>
<keyword evidence="1" id="KW-0732">Signal</keyword>
<dbReference type="AlphaFoldDB" id="A0A1G7FS87"/>
<dbReference type="Proteomes" id="UP000182427">
    <property type="component" value="Chromosome I"/>
</dbReference>
<reference evidence="2 3" key="1">
    <citation type="submission" date="2016-10" db="EMBL/GenBank/DDBJ databases">
        <authorList>
            <person name="de Groot N.N."/>
        </authorList>
    </citation>
    <scope>NUCLEOTIDE SEQUENCE [LARGE SCALE GENOMIC DNA]</scope>
    <source>
        <strain evidence="2 3">GAS232</strain>
    </source>
</reference>
<gene>
    <name evidence="2" type="ORF">SAMN05444167_0432</name>
</gene>
<protein>
    <submittedName>
        <fullName evidence="2">Uncharacterized protein</fullName>
    </submittedName>
</protein>
<evidence type="ECO:0000313" key="3">
    <source>
        <dbReference type="Proteomes" id="UP000182427"/>
    </source>
</evidence>
<dbReference type="RefSeq" id="WP_083343696.1">
    <property type="nucleotide sequence ID" value="NZ_LT629690.1"/>
</dbReference>
<organism evidence="2 3">
    <name type="scientific">Terriglobus roseus</name>
    <dbReference type="NCBI Taxonomy" id="392734"/>
    <lineage>
        <taxon>Bacteria</taxon>
        <taxon>Pseudomonadati</taxon>
        <taxon>Acidobacteriota</taxon>
        <taxon>Terriglobia</taxon>
        <taxon>Terriglobales</taxon>
        <taxon>Acidobacteriaceae</taxon>
        <taxon>Terriglobus</taxon>
    </lineage>
</organism>
<feature type="chain" id="PRO_5009241017" evidence="1">
    <location>
        <begin position="27"/>
        <end position="363"/>
    </location>
</feature>
<keyword evidence="3" id="KW-1185">Reference proteome</keyword>
<evidence type="ECO:0000256" key="1">
    <source>
        <dbReference type="SAM" id="SignalP"/>
    </source>
</evidence>
<dbReference type="OrthoDB" id="106205at2"/>
<accession>A0A1G7FS87</accession>
<dbReference type="EMBL" id="LT629690">
    <property type="protein sequence ID" value="SDE78761.1"/>
    <property type="molecule type" value="Genomic_DNA"/>
</dbReference>
<name>A0A1G7FS87_9BACT</name>
<sequence length="363" mass="40385">MRLNRLSHWALLCTLSAVPLGFAAHAQDDSAAQTTHAKVADSDKDNDRDVRSNAALWAKIQNPVLWHNPGNIAALDLYWGAGGKANQPKPPFVFLSEDTGGTNPKFDVRDANGTKWRVKEGEEAQPEVAASRLLWAMGYYANEDYLIPGGQVQNVKMKRGSNDLKERGTLVNVRFARKPDGQKKIGIWEWKTSSFYGTREFNGLRVMMAVINNWDLKDVNNAVYMDSKNNRQIFLVSDIGASFGSNGVSWTRSRSKGNIDSFRSSGFIQSKTNSTVSFSTPKKPTGMLLATMGATAKSFAMRKDMDWIGNDIPIQDARWIGGLLGQLSHKQLTDVFRAANFSEEEVQAYVEVVESRITELKKL</sequence>
<evidence type="ECO:0000313" key="2">
    <source>
        <dbReference type="EMBL" id="SDE78761.1"/>
    </source>
</evidence>